<sequence length="58" mass="6748">MAKKVDSKVKQKKMSVPIEEQRYAAYYDIQGLQPESRVPIPTLEGVVRAKEWVEENQK</sequence>
<gene>
    <name evidence="1" type="ORF">CUESP1_2526</name>
</gene>
<dbReference type="Proteomes" id="UP000245423">
    <property type="component" value="Chromosome 1"/>
</dbReference>
<name>M1YWW2_9FIRM</name>
<reference evidence="1 2" key="1">
    <citation type="submission" date="2016-11" db="EMBL/GenBank/DDBJ databases">
        <authorList>
            <person name="Manzoor S."/>
        </authorList>
    </citation>
    <scope>NUCLEOTIDE SEQUENCE [LARGE SCALE GENOMIC DNA]</scope>
    <source>
        <strain evidence="1">Clostridium ultunense strain Esp</strain>
    </source>
</reference>
<accession>M1YWW2</accession>
<evidence type="ECO:0008006" key="3">
    <source>
        <dbReference type="Google" id="ProtNLM"/>
    </source>
</evidence>
<evidence type="ECO:0000313" key="2">
    <source>
        <dbReference type="Proteomes" id="UP000245423"/>
    </source>
</evidence>
<dbReference type="AlphaFoldDB" id="M1YWW2"/>
<protein>
    <recommendedName>
        <fullName evidence="3">DUF3787 domain-containing protein</fullName>
    </recommendedName>
</protein>
<dbReference type="OrthoDB" id="1708132at2"/>
<dbReference type="HOGENOM" id="CLU_202393_0_0_9"/>
<proteinExistence type="predicted"/>
<dbReference type="Pfam" id="PF12655">
    <property type="entry name" value="CDIF630_02480-like"/>
    <property type="match status" value="1"/>
</dbReference>
<evidence type="ECO:0000313" key="1">
    <source>
        <dbReference type="EMBL" id="SHD77872.1"/>
    </source>
</evidence>
<dbReference type="InterPro" id="IPR024209">
    <property type="entry name" value="CDIF630_02480-like"/>
</dbReference>
<dbReference type="EMBL" id="LT669839">
    <property type="protein sequence ID" value="SHD77872.1"/>
    <property type="molecule type" value="Genomic_DNA"/>
</dbReference>
<keyword evidence="2" id="KW-1185">Reference proteome</keyword>
<organism evidence="1 2">
    <name type="scientific">[Clostridium] ultunense Esp</name>
    <dbReference type="NCBI Taxonomy" id="1288971"/>
    <lineage>
        <taxon>Bacteria</taxon>
        <taxon>Bacillati</taxon>
        <taxon>Bacillota</taxon>
        <taxon>Tissierellia</taxon>
        <taxon>Tissierellales</taxon>
        <taxon>Tepidimicrobiaceae</taxon>
        <taxon>Schnuerera</taxon>
    </lineage>
</organism>
<dbReference type="RefSeq" id="WP_005585015.1">
    <property type="nucleotide sequence ID" value="NZ_LT669839.1"/>
</dbReference>